<dbReference type="SUPFAM" id="SSF46689">
    <property type="entry name" value="Homeodomain-like"/>
    <property type="match status" value="1"/>
</dbReference>
<evidence type="ECO:0000313" key="6">
    <source>
        <dbReference type="EMBL" id="TSE10110.1"/>
    </source>
</evidence>
<feature type="transmembrane region" description="Helical" evidence="4">
    <location>
        <begin position="112"/>
        <end position="130"/>
    </location>
</feature>
<dbReference type="InterPro" id="IPR018060">
    <property type="entry name" value="HTH_AraC"/>
</dbReference>
<dbReference type="SMART" id="SM00342">
    <property type="entry name" value="HTH_ARAC"/>
    <property type="match status" value="1"/>
</dbReference>
<feature type="domain" description="HTH araC/xylS-type" evidence="5">
    <location>
        <begin position="205"/>
        <end position="313"/>
    </location>
</feature>
<keyword evidence="3" id="KW-0804">Transcription</keyword>
<dbReference type="Pfam" id="PF12833">
    <property type="entry name" value="HTH_18"/>
    <property type="match status" value="1"/>
</dbReference>
<dbReference type="PANTHER" id="PTHR43280:SF29">
    <property type="entry name" value="ARAC-FAMILY TRANSCRIPTIONAL REGULATOR"/>
    <property type="match status" value="1"/>
</dbReference>
<evidence type="ECO:0000313" key="7">
    <source>
        <dbReference type="Proteomes" id="UP000318833"/>
    </source>
</evidence>
<feature type="transmembrane region" description="Helical" evidence="4">
    <location>
        <begin position="34"/>
        <end position="55"/>
    </location>
</feature>
<dbReference type="RefSeq" id="WP_143915844.1">
    <property type="nucleotide sequence ID" value="NZ_CANMIK010000009.1"/>
</dbReference>
<evidence type="ECO:0000256" key="1">
    <source>
        <dbReference type="ARBA" id="ARBA00023015"/>
    </source>
</evidence>
<dbReference type="GO" id="GO:0043565">
    <property type="term" value="F:sequence-specific DNA binding"/>
    <property type="evidence" value="ECO:0007669"/>
    <property type="project" value="InterPro"/>
</dbReference>
<reference evidence="6 7" key="1">
    <citation type="submission" date="2019-07" db="EMBL/GenBank/DDBJ databases">
        <title>The draft genome sequence of Aquimarina algiphila M91.</title>
        <authorList>
            <person name="Meng X."/>
        </authorList>
    </citation>
    <scope>NUCLEOTIDE SEQUENCE [LARGE SCALE GENOMIC DNA]</scope>
    <source>
        <strain evidence="6 7">M91</strain>
    </source>
</reference>
<sequence>MILYDIEWVFLFPVFFFLYFLKSINHDLGKSKKLFWLYMPFIFSVVINVIFNLEYAYSWKYKELVYDLIFDFQELGYYSFNFILVIWSYKILKEEKYRMHPNSRWLKKLCVWIFFLVTSWIIIDIIDMIFNIGYEIGISIICTVASVFVFWVVYYGIYTLKLTNDQKNIISDVNNGTLHVNLTEVHDNTQQEVPTNTGASFSEDNRYFLKLENLLQNDHIYRDPNLSQEIIAKLLNISSGYLSQIVNDITKKNFTVYINSYRVKEVKDMILNAEFDKYSLLAIGLEAGFKSKTTFYTSFKKETGLTPSQFRSKNKKVPIF</sequence>
<proteinExistence type="predicted"/>
<organism evidence="6 7">
    <name type="scientific">Aquimarina algiphila</name>
    <dbReference type="NCBI Taxonomy" id="2047982"/>
    <lineage>
        <taxon>Bacteria</taxon>
        <taxon>Pseudomonadati</taxon>
        <taxon>Bacteroidota</taxon>
        <taxon>Flavobacteriia</taxon>
        <taxon>Flavobacteriales</taxon>
        <taxon>Flavobacteriaceae</taxon>
        <taxon>Aquimarina</taxon>
    </lineage>
</organism>
<keyword evidence="4" id="KW-1133">Transmembrane helix</keyword>
<dbReference type="InterPro" id="IPR018062">
    <property type="entry name" value="HTH_AraC-typ_CS"/>
</dbReference>
<gene>
    <name evidence="6" type="ORF">FOF46_06170</name>
</gene>
<dbReference type="EMBL" id="VLNR01000009">
    <property type="protein sequence ID" value="TSE10110.1"/>
    <property type="molecule type" value="Genomic_DNA"/>
</dbReference>
<dbReference type="PROSITE" id="PS01124">
    <property type="entry name" value="HTH_ARAC_FAMILY_2"/>
    <property type="match status" value="1"/>
</dbReference>
<feature type="transmembrane region" description="Helical" evidence="4">
    <location>
        <begin position="75"/>
        <end position="92"/>
    </location>
</feature>
<dbReference type="Gene3D" id="1.10.10.60">
    <property type="entry name" value="Homeodomain-like"/>
    <property type="match status" value="2"/>
</dbReference>
<feature type="transmembrane region" description="Helical" evidence="4">
    <location>
        <begin position="136"/>
        <end position="157"/>
    </location>
</feature>
<evidence type="ECO:0000256" key="2">
    <source>
        <dbReference type="ARBA" id="ARBA00023125"/>
    </source>
</evidence>
<protein>
    <submittedName>
        <fullName evidence="6">AraC family transcriptional regulator</fullName>
    </submittedName>
</protein>
<keyword evidence="1" id="KW-0805">Transcription regulation</keyword>
<dbReference type="Proteomes" id="UP000318833">
    <property type="component" value="Unassembled WGS sequence"/>
</dbReference>
<dbReference type="OrthoDB" id="9779074at2"/>
<name>A0A554VNZ5_9FLAO</name>
<evidence type="ECO:0000256" key="3">
    <source>
        <dbReference type="ARBA" id="ARBA00023163"/>
    </source>
</evidence>
<feature type="transmembrane region" description="Helical" evidence="4">
    <location>
        <begin position="6"/>
        <end position="22"/>
    </location>
</feature>
<comment type="caution">
    <text evidence="6">The sequence shown here is derived from an EMBL/GenBank/DDBJ whole genome shotgun (WGS) entry which is preliminary data.</text>
</comment>
<dbReference type="AlphaFoldDB" id="A0A554VNZ5"/>
<evidence type="ECO:0000256" key="4">
    <source>
        <dbReference type="SAM" id="Phobius"/>
    </source>
</evidence>
<keyword evidence="7" id="KW-1185">Reference proteome</keyword>
<keyword evidence="2" id="KW-0238">DNA-binding</keyword>
<dbReference type="PROSITE" id="PS00041">
    <property type="entry name" value="HTH_ARAC_FAMILY_1"/>
    <property type="match status" value="1"/>
</dbReference>
<keyword evidence="4" id="KW-0472">Membrane</keyword>
<keyword evidence="4" id="KW-0812">Transmembrane</keyword>
<accession>A0A554VNZ5</accession>
<evidence type="ECO:0000259" key="5">
    <source>
        <dbReference type="PROSITE" id="PS01124"/>
    </source>
</evidence>
<dbReference type="GO" id="GO:0003700">
    <property type="term" value="F:DNA-binding transcription factor activity"/>
    <property type="evidence" value="ECO:0007669"/>
    <property type="project" value="InterPro"/>
</dbReference>
<dbReference type="PANTHER" id="PTHR43280">
    <property type="entry name" value="ARAC-FAMILY TRANSCRIPTIONAL REGULATOR"/>
    <property type="match status" value="1"/>
</dbReference>
<dbReference type="InterPro" id="IPR009057">
    <property type="entry name" value="Homeodomain-like_sf"/>
</dbReference>